<dbReference type="GO" id="GO:0015187">
    <property type="term" value="F:glycine transmembrane transporter activity"/>
    <property type="evidence" value="ECO:0007669"/>
    <property type="project" value="TreeGrafter"/>
</dbReference>
<dbReference type="PANTHER" id="PTHR46181">
    <property type="entry name" value="MITOCHONDRIAL GLYCINE TRANSPORTER"/>
    <property type="match status" value="1"/>
</dbReference>
<feature type="repeat" description="Solcar" evidence="6">
    <location>
        <begin position="44"/>
        <end position="111"/>
    </location>
</feature>
<protein>
    <submittedName>
        <fullName evidence="9">Solute carrier family 25 member 38</fullName>
    </submittedName>
</protein>
<dbReference type="InterPro" id="IPR018108">
    <property type="entry name" value="MCP_transmembrane"/>
</dbReference>
<dbReference type="InterPro" id="IPR023395">
    <property type="entry name" value="MCP_dom_sf"/>
</dbReference>
<dbReference type="GO" id="GO:0005739">
    <property type="term" value="C:mitochondrion"/>
    <property type="evidence" value="ECO:0007669"/>
    <property type="project" value="TreeGrafter"/>
</dbReference>
<evidence type="ECO:0000256" key="2">
    <source>
        <dbReference type="ARBA" id="ARBA00022448"/>
    </source>
</evidence>
<evidence type="ECO:0000256" key="7">
    <source>
        <dbReference type="RuleBase" id="RU000488"/>
    </source>
</evidence>
<accession>A0A2J7ZFG8</accession>
<keyword evidence="2 7" id="KW-0813">Transport</keyword>
<keyword evidence="5 6" id="KW-0472">Membrane</keyword>
<evidence type="ECO:0000256" key="5">
    <source>
        <dbReference type="ARBA" id="ARBA00023136"/>
    </source>
</evidence>
<keyword evidence="4" id="KW-0677">Repeat</keyword>
<dbReference type="PRINTS" id="PR00926">
    <property type="entry name" value="MITOCARRIER"/>
</dbReference>
<proteinExistence type="inferred from homology"/>
<keyword evidence="3 6" id="KW-0812">Transmembrane</keyword>
<dbReference type="SUPFAM" id="SSF103506">
    <property type="entry name" value="Mitochondrial carrier"/>
    <property type="match status" value="1"/>
</dbReference>
<feature type="non-terminal residue" evidence="9">
    <location>
        <position position="111"/>
    </location>
</feature>
<evidence type="ECO:0000313" key="10">
    <source>
        <dbReference type="Proteomes" id="UP000236333"/>
    </source>
</evidence>
<evidence type="ECO:0000256" key="8">
    <source>
        <dbReference type="SAM" id="Phobius"/>
    </source>
</evidence>
<comment type="caution">
    <text evidence="9">The sequence shown here is derived from an EMBL/GenBank/DDBJ whole genome shotgun (WGS) entry which is preliminary data.</text>
</comment>
<dbReference type="Pfam" id="PF00153">
    <property type="entry name" value="Mito_carr"/>
    <property type="match status" value="2"/>
</dbReference>
<keyword evidence="8" id="KW-1133">Transmembrane helix</keyword>
<dbReference type="GO" id="GO:0016020">
    <property type="term" value="C:membrane"/>
    <property type="evidence" value="ECO:0007669"/>
    <property type="project" value="UniProtKB-SubCell"/>
</dbReference>
<feature type="repeat" description="Solcar" evidence="6">
    <location>
        <begin position="1"/>
        <end position="37"/>
    </location>
</feature>
<keyword evidence="10" id="KW-1185">Reference proteome</keyword>
<evidence type="ECO:0000256" key="3">
    <source>
        <dbReference type="ARBA" id="ARBA00022692"/>
    </source>
</evidence>
<evidence type="ECO:0000313" key="9">
    <source>
        <dbReference type="EMBL" id="PNG99010.1"/>
    </source>
</evidence>
<gene>
    <name evidence="9" type="ORF">TSOC_015219</name>
</gene>
<dbReference type="PANTHER" id="PTHR46181:SF3">
    <property type="entry name" value="MITOCHONDRIAL GLYCINE TRANSPORTER"/>
    <property type="match status" value="1"/>
</dbReference>
<evidence type="ECO:0000256" key="6">
    <source>
        <dbReference type="PROSITE-ProRule" id="PRU00282"/>
    </source>
</evidence>
<evidence type="ECO:0000256" key="1">
    <source>
        <dbReference type="ARBA" id="ARBA00004141"/>
    </source>
</evidence>
<feature type="transmembrane region" description="Helical" evidence="8">
    <location>
        <begin position="46"/>
        <end position="64"/>
    </location>
</feature>
<dbReference type="EMBL" id="PGGS01004520">
    <property type="protein sequence ID" value="PNG99010.1"/>
    <property type="molecule type" value="Genomic_DNA"/>
</dbReference>
<evidence type="ECO:0000256" key="4">
    <source>
        <dbReference type="ARBA" id="ARBA00022737"/>
    </source>
</evidence>
<comment type="subcellular location">
    <subcellularLocation>
        <location evidence="1">Membrane</location>
        <topology evidence="1">Multi-pass membrane protein</topology>
    </subcellularLocation>
</comment>
<dbReference type="InterPro" id="IPR002067">
    <property type="entry name" value="MCP"/>
</dbReference>
<dbReference type="OrthoDB" id="1924968at2759"/>
<dbReference type="PROSITE" id="PS50920">
    <property type="entry name" value="SOLCAR"/>
    <property type="match status" value="2"/>
</dbReference>
<feature type="transmembrane region" description="Helical" evidence="8">
    <location>
        <begin position="12"/>
        <end position="31"/>
    </location>
</feature>
<reference evidence="9 10" key="1">
    <citation type="journal article" date="2017" name="Mol. Biol. Evol.">
        <title>The 4-celled Tetrabaena socialis nuclear genome reveals the essential components for genetic control of cell number at the origin of multicellularity in the volvocine lineage.</title>
        <authorList>
            <person name="Featherston J."/>
            <person name="Arakaki Y."/>
            <person name="Hanschen E.R."/>
            <person name="Ferris P.J."/>
            <person name="Michod R.E."/>
            <person name="Olson B.J.S.C."/>
            <person name="Nozaki H."/>
            <person name="Durand P.M."/>
        </authorList>
    </citation>
    <scope>NUCLEOTIDE SEQUENCE [LARGE SCALE GENOMIC DNA]</scope>
    <source>
        <strain evidence="9 10">NIES-571</strain>
    </source>
</reference>
<dbReference type="AlphaFoldDB" id="A0A2J7ZFG8"/>
<dbReference type="GO" id="GO:1904983">
    <property type="term" value="P:glycine import into mitochondrion"/>
    <property type="evidence" value="ECO:0007669"/>
    <property type="project" value="TreeGrafter"/>
</dbReference>
<dbReference type="Proteomes" id="UP000236333">
    <property type="component" value="Unassembled WGS sequence"/>
</dbReference>
<dbReference type="Gene3D" id="1.50.40.10">
    <property type="entry name" value="Mitochondrial carrier domain"/>
    <property type="match status" value="1"/>
</dbReference>
<comment type="similarity">
    <text evidence="7">Belongs to the mitochondrial carrier (TC 2.A.29) family.</text>
</comment>
<name>A0A2J7ZFG8_9CHLO</name>
<sequence>MRTEGVRGLFRGLGPTVLINAPYSGLYYMFYTRLKEALAEEGRPQAAINFASGVVAAVAATLLTQPADVVRTRMQLGFTSAAGSAAGPAAGGSWGTLVAAVRQQGPSALLI</sequence>
<organism evidence="9 10">
    <name type="scientific">Tetrabaena socialis</name>
    <dbReference type="NCBI Taxonomy" id="47790"/>
    <lineage>
        <taxon>Eukaryota</taxon>
        <taxon>Viridiplantae</taxon>
        <taxon>Chlorophyta</taxon>
        <taxon>core chlorophytes</taxon>
        <taxon>Chlorophyceae</taxon>
        <taxon>CS clade</taxon>
        <taxon>Chlamydomonadales</taxon>
        <taxon>Tetrabaenaceae</taxon>
        <taxon>Tetrabaena</taxon>
    </lineage>
</organism>